<reference evidence="8" key="1">
    <citation type="submission" date="2023-07" db="EMBL/GenBank/DDBJ databases">
        <title>Thauera sp. CAU 1555 isolated from sand of Yaerae Beach.</title>
        <authorList>
            <person name="Kim W."/>
        </authorList>
    </citation>
    <scope>NUCLEOTIDE SEQUENCE [LARGE SCALE GENOMIC DNA]</scope>
    <source>
        <strain evidence="8">CAU 1555</strain>
    </source>
</reference>
<evidence type="ECO:0000313" key="8">
    <source>
        <dbReference type="Proteomes" id="UP000603602"/>
    </source>
</evidence>
<name>A0ABR9BGU1_9RHOO</name>
<evidence type="ECO:0000256" key="2">
    <source>
        <dbReference type="ARBA" id="ARBA00022723"/>
    </source>
</evidence>
<gene>
    <name evidence="7" type="ORF">IFO67_17380</name>
</gene>
<evidence type="ECO:0000256" key="3">
    <source>
        <dbReference type="ARBA" id="ARBA00022737"/>
    </source>
</evidence>
<evidence type="ECO:0000256" key="1">
    <source>
        <dbReference type="ARBA" id="ARBA00022485"/>
    </source>
</evidence>
<evidence type="ECO:0000256" key="5">
    <source>
        <dbReference type="ARBA" id="ARBA00023014"/>
    </source>
</evidence>
<proteinExistence type="predicted"/>
<dbReference type="Pfam" id="PF02754">
    <property type="entry name" value="CCG"/>
    <property type="match status" value="2"/>
</dbReference>
<dbReference type="EMBL" id="JACYTO010000003">
    <property type="protein sequence ID" value="MBD8504667.1"/>
    <property type="molecule type" value="Genomic_DNA"/>
</dbReference>
<keyword evidence="5" id="KW-0411">Iron-sulfur</keyword>
<feature type="domain" description="Cysteine-rich" evidence="6">
    <location>
        <begin position="336"/>
        <end position="412"/>
    </location>
</feature>
<dbReference type="PANTHER" id="PTHR32479:SF19">
    <property type="entry name" value="ANAEROBIC GLYCEROL-3-PHOSPHATE DEHYDROGENASE SUBUNIT C"/>
    <property type="match status" value="1"/>
</dbReference>
<keyword evidence="1" id="KW-0004">4Fe-4S</keyword>
<evidence type="ECO:0000256" key="4">
    <source>
        <dbReference type="ARBA" id="ARBA00023004"/>
    </source>
</evidence>
<organism evidence="7 8">
    <name type="scientific">Thauera sedimentorum</name>
    <dbReference type="NCBI Taxonomy" id="2767595"/>
    <lineage>
        <taxon>Bacteria</taxon>
        <taxon>Pseudomonadati</taxon>
        <taxon>Pseudomonadota</taxon>
        <taxon>Betaproteobacteria</taxon>
        <taxon>Rhodocyclales</taxon>
        <taxon>Zoogloeaceae</taxon>
        <taxon>Thauera</taxon>
    </lineage>
</organism>
<dbReference type="PANTHER" id="PTHR32479">
    <property type="entry name" value="GLYCOLATE OXIDASE IRON-SULFUR SUBUNIT"/>
    <property type="match status" value="1"/>
</dbReference>
<dbReference type="RefSeq" id="WP_187719497.1">
    <property type="nucleotide sequence ID" value="NZ_JACTAH010000003.1"/>
</dbReference>
<dbReference type="Proteomes" id="UP000603602">
    <property type="component" value="Unassembled WGS sequence"/>
</dbReference>
<protein>
    <submittedName>
        <fullName evidence="7">Fe-S oxidoreductase</fullName>
    </submittedName>
</protein>
<feature type="domain" description="Cysteine-rich" evidence="6">
    <location>
        <begin position="204"/>
        <end position="289"/>
    </location>
</feature>
<accession>A0ABR9BGU1</accession>
<keyword evidence="2" id="KW-0479">Metal-binding</keyword>
<comment type="caution">
    <text evidence="7">The sequence shown here is derived from an EMBL/GenBank/DDBJ whole genome shotgun (WGS) entry which is preliminary data.</text>
</comment>
<keyword evidence="3" id="KW-0677">Repeat</keyword>
<evidence type="ECO:0000313" key="7">
    <source>
        <dbReference type="EMBL" id="MBD8504667.1"/>
    </source>
</evidence>
<dbReference type="InterPro" id="IPR004017">
    <property type="entry name" value="Cys_rich_dom"/>
</dbReference>
<evidence type="ECO:0000259" key="6">
    <source>
        <dbReference type="Pfam" id="PF02754"/>
    </source>
</evidence>
<keyword evidence="4" id="KW-0408">Iron</keyword>
<keyword evidence="8" id="KW-1185">Reference proteome</keyword>
<sequence length="451" mass="50573">MSMREGSLEAPTRHPVAWREADFYDEDALNRELERVFDICHGCRRCVNLCNAFPTLFDLVDESSTGEVDGVARADYGKVVDQCYLCDVCYMTKCPYVPPHEWNVDFPHLMLRAKAVKFRKGEVRRRDRILSSTDALGRLAAIPVVAQTVNFANRNGAARALLQSVLGVDKRRELPPYSPARFRPHASVGERWPVRDGQRTPGKVAIFATCYVNYNEPGIGHDLVAVLAHNELPTVLAEQEACCGMPKLELGDLEGVARLKERNIPLLDRLAGEGYALLAPVPSCALMFKQELPLLFPEDEAVRRVAEAMFDPFEYFMLRHRDGLLKTDFRRELGKVAYHIPCHGRVQNVGQKTREVLQLVPGTQLTTVERCAGHDGTWGVKTEYFEQSMKIGRPVFRQMAQAQPAYISSDCPIAGRHIQQGIRDAGTDLGAERAHPLTLLRMAYGLEEGGR</sequence>